<feature type="domain" description="Protein kinase" evidence="1">
    <location>
        <begin position="24"/>
        <end position="246"/>
    </location>
</feature>
<dbReference type="InterPro" id="IPR000719">
    <property type="entry name" value="Prot_kinase_dom"/>
</dbReference>
<organism evidence="2 3">
    <name type="scientific">Aliikangiella marina</name>
    <dbReference type="NCBI Taxonomy" id="1712262"/>
    <lineage>
        <taxon>Bacteria</taxon>
        <taxon>Pseudomonadati</taxon>
        <taxon>Pseudomonadota</taxon>
        <taxon>Gammaproteobacteria</taxon>
        <taxon>Oceanospirillales</taxon>
        <taxon>Pleioneaceae</taxon>
        <taxon>Aliikangiella</taxon>
    </lineage>
</organism>
<proteinExistence type="predicted"/>
<comment type="caution">
    <text evidence="2">The sequence shown here is derived from an EMBL/GenBank/DDBJ whole genome shotgun (WGS) entry which is preliminary data.</text>
</comment>
<dbReference type="Gene3D" id="3.30.200.20">
    <property type="entry name" value="Phosphorylase Kinase, domain 1"/>
    <property type="match status" value="1"/>
</dbReference>
<dbReference type="OrthoDB" id="9801841at2"/>
<protein>
    <submittedName>
        <fullName evidence="2">Protein kinase</fullName>
    </submittedName>
</protein>
<dbReference type="SUPFAM" id="SSF56112">
    <property type="entry name" value="Protein kinase-like (PK-like)"/>
    <property type="match status" value="1"/>
</dbReference>
<keyword evidence="2" id="KW-0808">Transferase</keyword>
<dbReference type="SMART" id="SM00220">
    <property type="entry name" value="S_TKc"/>
    <property type="match status" value="1"/>
</dbReference>
<name>A0A545T6E5_9GAMM</name>
<accession>A0A545T6E5</accession>
<dbReference type="Pfam" id="PF00069">
    <property type="entry name" value="Pkinase"/>
    <property type="match status" value="1"/>
</dbReference>
<dbReference type="Gene3D" id="1.10.510.10">
    <property type="entry name" value="Transferase(Phosphotransferase) domain 1"/>
    <property type="match status" value="1"/>
</dbReference>
<dbReference type="GO" id="GO:0005524">
    <property type="term" value="F:ATP binding"/>
    <property type="evidence" value="ECO:0007669"/>
    <property type="project" value="InterPro"/>
</dbReference>
<dbReference type="RefSeq" id="WP_142942911.1">
    <property type="nucleotide sequence ID" value="NZ_VIKR01000004.1"/>
</dbReference>
<dbReference type="EMBL" id="VIKR01000004">
    <property type="protein sequence ID" value="TQV72800.1"/>
    <property type="molecule type" value="Genomic_DNA"/>
</dbReference>
<sequence>MAKVTPPKITEFNLLPGEVIADKYEIVSFLGGGWEGEVYKIRELVTNIDRTAKLFYPKRNLNNRTITQYAKKLHRLQNCDIIIHYHTTETLIFNGVPITVLISEYVEGELLSDHIKKHRGKKLPTFQAVHLLHALATGISSVHQAGEYHGDLHDNNIIVQRLGLTYQLKLLDLYHHGRTTRENRDNDVCEMIGVFYEALGGQKAYSGHSKVIKNICCGLKRSLINKKFRRAIDLCDHLESLDWSSL</sequence>
<evidence type="ECO:0000313" key="2">
    <source>
        <dbReference type="EMBL" id="TQV72800.1"/>
    </source>
</evidence>
<keyword evidence="2" id="KW-0418">Kinase</keyword>
<dbReference type="Proteomes" id="UP000317839">
    <property type="component" value="Unassembled WGS sequence"/>
</dbReference>
<evidence type="ECO:0000313" key="3">
    <source>
        <dbReference type="Proteomes" id="UP000317839"/>
    </source>
</evidence>
<keyword evidence="3" id="KW-1185">Reference proteome</keyword>
<dbReference type="AlphaFoldDB" id="A0A545T6E5"/>
<dbReference type="InterPro" id="IPR011009">
    <property type="entry name" value="Kinase-like_dom_sf"/>
</dbReference>
<evidence type="ECO:0000259" key="1">
    <source>
        <dbReference type="PROSITE" id="PS50011"/>
    </source>
</evidence>
<dbReference type="PROSITE" id="PS50011">
    <property type="entry name" value="PROTEIN_KINASE_DOM"/>
    <property type="match status" value="1"/>
</dbReference>
<dbReference type="GO" id="GO:0004672">
    <property type="term" value="F:protein kinase activity"/>
    <property type="evidence" value="ECO:0007669"/>
    <property type="project" value="InterPro"/>
</dbReference>
<reference evidence="2 3" key="1">
    <citation type="submission" date="2019-06" db="EMBL/GenBank/DDBJ databases">
        <title>Draft genome of Aliikangiella marina GYP-15.</title>
        <authorList>
            <person name="Wang G."/>
        </authorList>
    </citation>
    <scope>NUCLEOTIDE SEQUENCE [LARGE SCALE GENOMIC DNA]</scope>
    <source>
        <strain evidence="2 3">GYP-15</strain>
    </source>
</reference>
<gene>
    <name evidence="2" type="ORF">FLL45_15130</name>
</gene>